<dbReference type="GO" id="GO:0051213">
    <property type="term" value="F:dioxygenase activity"/>
    <property type="evidence" value="ECO:0007669"/>
    <property type="project" value="UniProtKB-KW"/>
</dbReference>
<accession>A0ABQ6CYT1</accession>
<evidence type="ECO:0000256" key="4">
    <source>
        <dbReference type="ARBA" id="ARBA00022630"/>
    </source>
</evidence>
<evidence type="ECO:0000256" key="7">
    <source>
        <dbReference type="ARBA" id="ARBA00023033"/>
    </source>
</evidence>
<protein>
    <recommendedName>
        <fullName evidence="8">Propionate 3-nitronate monooxygenase</fullName>
    </recommendedName>
</protein>
<keyword evidence="10" id="KW-0223">Dioxygenase</keyword>
<keyword evidence="5" id="KW-0288">FMN</keyword>
<organism evidence="10 11">
    <name type="scientific">Methylobacterium brachythecii</name>
    <dbReference type="NCBI Taxonomy" id="1176177"/>
    <lineage>
        <taxon>Bacteria</taxon>
        <taxon>Pseudomonadati</taxon>
        <taxon>Pseudomonadota</taxon>
        <taxon>Alphaproteobacteria</taxon>
        <taxon>Hyphomicrobiales</taxon>
        <taxon>Methylobacteriaceae</taxon>
        <taxon>Methylobacterium</taxon>
    </lineage>
</organism>
<dbReference type="InterPro" id="IPR013785">
    <property type="entry name" value="Aldolase_TIM"/>
</dbReference>
<evidence type="ECO:0000256" key="9">
    <source>
        <dbReference type="ARBA" id="ARBA00049401"/>
    </source>
</evidence>
<evidence type="ECO:0000256" key="3">
    <source>
        <dbReference type="ARBA" id="ARBA00022575"/>
    </source>
</evidence>
<dbReference type="SUPFAM" id="SSF51412">
    <property type="entry name" value="Inosine monophosphate dehydrogenase (IMPDH)"/>
    <property type="match status" value="1"/>
</dbReference>
<sequence>MVGDDVMHWPDRRVLDLVGLTYPIIQAPMIGPKPALAASVTGAGGLGSLGCAAWQADQTRAVVAAIRESTDGPLNLNFFCHVRPPEDEAAEARWLARLEPYYREHGIDPADAPPGAKRAPFDAAACALVEELRPKVVSFHFGLPDRALLARVRAAGSLIFASATTVAEARWLDEHGVDAVIAQGAEAGGHRGIFLPGELAAQPGLFALLPQVADAVRVPVIAAGGIADGRGVAAAFALGASAVQVGTAYLRCPEAGISAPHLAALRAARDEDTAVTNVFTGRPARGLLNRVMRELGPLSPDAPAFPNAAVALQPLRAAAEARDEGDFSPLWSGQAAALGRDLGAAELTRLLAEEGSRRLAEIGGR</sequence>
<dbReference type="CDD" id="cd04730">
    <property type="entry name" value="NPD_like"/>
    <property type="match status" value="1"/>
</dbReference>
<evidence type="ECO:0000256" key="2">
    <source>
        <dbReference type="ARBA" id="ARBA00009881"/>
    </source>
</evidence>
<name>A0ABQ6CYT1_9HYPH</name>
<comment type="similarity">
    <text evidence="2">Belongs to the nitronate monooxygenase family. NMO class I subfamily.</text>
</comment>
<gene>
    <name evidence="10" type="ORF">GCM10007884_12390</name>
</gene>
<dbReference type="Proteomes" id="UP001156881">
    <property type="component" value="Unassembled WGS sequence"/>
</dbReference>
<keyword evidence="3" id="KW-0216">Detoxification</keyword>
<proteinExistence type="inferred from homology"/>
<dbReference type="RefSeq" id="WP_183503137.1">
    <property type="nucleotide sequence ID" value="NZ_BSPG01000004.1"/>
</dbReference>
<evidence type="ECO:0000256" key="1">
    <source>
        <dbReference type="ARBA" id="ARBA00001917"/>
    </source>
</evidence>
<comment type="catalytic activity">
    <reaction evidence="9">
        <text>3 propionate 3-nitronate + 3 O2 + H2O = 3 3-oxopropanoate + 2 nitrate + nitrite + H2O2 + 3 H(+)</text>
        <dbReference type="Rhea" id="RHEA:57332"/>
        <dbReference type="ChEBI" id="CHEBI:15377"/>
        <dbReference type="ChEBI" id="CHEBI:15378"/>
        <dbReference type="ChEBI" id="CHEBI:15379"/>
        <dbReference type="ChEBI" id="CHEBI:16240"/>
        <dbReference type="ChEBI" id="CHEBI:16301"/>
        <dbReference type="ChEBI" id="CHEBI:17632"/>
        <dbReference type="ChEBI" id="CHEBI:33190"/>
        <dbReference type="ChEBI" id="CHEBI:136067"/>
    </reaction>
</comment>
<evidence type="ECO:0000256" key="5">
    <source>
        <dbReference type="ARBA" id="ARBA00022643"/>
    </source>
</evidence>
<keyword evidence="7" id="KW-0503">Monooxygenase</keyword>
<dbReference type="PANTHER" id="PTHR42747">
    <property type="entry name" value="NITRONATE MONOOXYGENASE-RELATED"/>
    <property type="match status" value="1"/>
</dbReference>
<keyword evidence="11" id="KW-1185">Reference proteome</keyword>
<dbReference type="InterPro" id="IPR004136">
    <property type="entry name" value="NMO"/>
</dbReference>
<reference evidence="11" key="1">
    <citation type="journal article" date="2019" name="Int. J. Syst. Evol. Microbiol.">
        <title>The Global Catalogue of Microorganisms (GCM) 10K type strain sequencing project: providing services to taxonomists for standard genome sequencing and annotation.</title>
        <authorList>
            <consortium name="The Broad Institute Genomics Platform"/>
            <consortium name="The Broad Institute Genome Sequencing Center for Infectious Disease"/>
            <person name="Wu L."/>
            <person name="Ma J."/>
        </authorList>
    </citation>
    <scope>NUCLEOTIDE SEQUENCE [LARGE SCALE GENOMIC DNA]</scope>
    <source>
        <strain evidence="11">NBRC 107710</strain>
    </source>
</reference>
<dbReference type="Gene3D" id="3.20.20.70">
    <property type="entry name" value="Aldolase class I"/>
    <property type="match status" value="1"/>
</dbReference>
<keyword evidence="6" id="KW-0560">Oxidoreductase</keyword>
<dbReference type="PANTHER" id="PTHR42747:SF3">
    <property type="entry name" value="NITRONATE MONOOXYGENASE-RELATED"/>
    <property type="match status" value="1"/>
</dbReference>
<evidence type="ECO:0000256" key="8">
    <source>
        <dbReference type="ARBA" id="ARBA00031155"/>
    </source>
</evidence>
<evidence type="ECO:0000256" key="6">
    <source>
        <dbReference type="ARBA" id="ARBA00023002"/>
    </source>
</evidence>
<dbReference type="Pfam" id="PF03060">
    <property type="entry name" value="NMO"/>
    <property type="match status" value="1"/>
</dbReference>
<keyword evidence="4" id="KW-0285">Flavoprotein</keyword>
<evidence type="ECO:0000313" key="10">
    <source>
        <dbReference type="EMBL" id="GLS43254.1"/>
    </source>
</evidence>
<evidence type="ECO:0000313" key="11">
    <source>
        <dbReference type="Proteomes" id="UP001156881"/>
    </source>
</evidence>
<comment type="caution">
    <text evidence="10">The sequence shown here is derived from an EMBL/GenBank/DDBJ whole genome shotgun (WGS) entry which is preliminary data.</text>
</comment>
<comment type="cofactor">
    <cofactor evidence="1">
        <name>FMN</name>
        <dbReference type="ChEBI" id="CHEBI:58210"/>
    </cofactor>
</comment>
<dbReference type="EMBL" id="BSPG01000004">
    <property type="protein sequence ID" value="GLS43254.1"/>
    <property type="molecule type" value="Genomic_DNA"/>
</dbReference>